<protein>
    <submittedName>
        <fullName evidence="2">Aste57867_17630 protein</fullName>
    </submittedName>
</protein>
<dbReference type="EMBL" id="CAADRA010006230">
    <property type="protein sequence ID" value="VFT94381.1"/>
    <property type="molecule type" value="Genomic_DNA"/>
</dbReference>
<evidence type="ECO:0000313" key="1">
    <source>
        <dbReference type="EMBL" id="KAF0691079.1"/>
    </source>
</evidence>
<accession>A0A485LA08</accession>
<reference evidence="2 3" key="1">
    <citation type="submission" date="2019-03" db="EMBL/GenBank/DDBJ databases">
        <authorList>
            <person name="Gaulin E."/>
            <person name="Dumas B."/>
        </authorList>
    </citation>
    <scope>NUCLEOTIDE SEQUENCE [LARGE SCALE GENOMIC DNA]</scope>
    <source>
        <strain evidence="2">CBS 568.67</strain>
    </source>
</reference>
<dbReference type="Proteomes" id="UP000332933">
    <property type="component" value="Unassembled WGS sequence"/>
</dbReference>
<dbReference type="EMBL" id="VJMH01006209">
    <property type="protein sequence ID" value="KAF0691079.1"/>
    <property type="molecule type" value="Genomic_DNA"/>
</dbReference>
<name>A0A485LA08_9STRA</name>
<gene>
    <name evidence="2" type="primary">Aste57867_17630</name>
    <name evidence="1" type="ORF">As57867_017570</name>
    <name evidence="2" type="ORF">ASTE57867_17630</name>
</gene>
<proteinExistence type="predicted"/>
<dbReference type="AlphaFoldDB" id="A0A485LA08"/>
<evidence type="ECO:0000313" key="2">
    <source>
        <dbReference type="EMBL" id="VFT94381.1"/>
    </source>
</evidence>
<keyword evidence="3" id="KW-1185">Reference proteome</keyword>
<evidence type="ECO:0000313" key="3">
    <source>
        <dbReference type="Proteomes" id="UP000332933"/>
    </source>
</evidence>
<sequence length="204" mass="23670">MERHIRVNFKNGVFRTNGKNGGQVGMGKTLKEAILVTRQKLHMKNENWKEFLILKEPLNFEHPDAQPNGEIHGTPPAQDVEVEIDFQNNGVLQEENEINEPSARAMDDIFNDFPLEDDIHDEPAVENVQLRLDINPEEEKEEVQPQQQGHNIFAHQQPLLYTVKRIKVHKTYRFTVTKKGEKVVGMFKTKQAAEEEAHMRNRIE</sequence>
<reference evidence="1" key="2">
    <citation type="submission" date="2019-06" db="EMBL/GenBank/DDBJ databases">
        <title>Genomics analysis of Aphanomyces spp. identifies a new class of oomycete effector associated with host adaptation.</title>
        <authorList>
            <person name="Gaulin E."/>
        </authorList>
    </citation>
    <scope>NUCLEOTIDE SEQUENCE</scope>
    <source>
        <strain evidence="1">CBS 578.67</strain>
    </source>
</reference>
<organism evidence="2 3">
    <name type="scientific">Aphanomyces stellatus</name>
    <dbReference type="NCBI Taxonomy" id="120398"/>
    <lineage>
        <taxon>Eukaryota</taxon>
        <taxon>Sar</taxon>
        <taxon>Stramenopiles</taxon>
        <taxon>Oomycota</taxon>
        <taxon>Saprolegniomycetes</taxon>
        <taxon>Saprolegniales</taxon>
        <taxon>Verrucalvaceae</taxon>
        <taxon>Aphanomyces</taxon>
    </lineage>
</organism>